<feature type="non-terminal residue" evidence="2">
    <location>
        <position position="1"/>
    </location>
</feature>
<reference evidence="2 3" key="1">
    <citation type="submission" date="2024-02" db="EMBL/GenBank/DDBJ databases">
        <authorList>
            <person name="Chen Y."/>
            <person name="Shah S."/>
            <person name="Dougan E. K."/>
            <person name="Thang M."/>
            <person name="Chan C."/>
        </authorList>
    </citation>
    <scope>NUCLEOTIDE SEQUENCE [LARGE SCALE GENOMIC DNA]</scope>
</reference>
<dbReference type="Proteomes" id="UP001642484">
    <property type="component" value="Unassembled WGS sequence"/>
</dbReference>
<feature type="non-terminal residue" evidence="2">
    <location>
        <position position="88"/>
    </location>
</feature>
<proteinExistence type="predicted"/>
<evidence type="ECO:0000256" key="1">
    <source>
        <dbReference type="SAM" id="MobiDB-lite"/>
    </source>
</evidence>
<dbReference type="EMBL" id="CAXAMN010004457">
    <property type="protein sequence ID" value="CAK9009567.1"/>
    <property type="molecule type" value="Genomic_DNA"/>
</dbReference>
<feature type="region of interest" description="Disordered" evidence="1">
    <location>
        <begin position="1"/>
        <end position="88"/>
    </location>
</feature>
<evidence type="ECO:0000313" key="2">
    <source>
        <dbReference type="EMBL" id="CAK9009567.1"/>
    </source>
</evidence>
<sequence>QKRRKKASPEFVKDSPGRQAAHGAASEKKGARDGGAASEKTGARDGDDRRDKADHRKGDKVNVRRKRARSTSESSYTSSMDKRPLTKP</sequence>
<feature type="compositionally biased region" description="Basic and acidic residues" evidence="1">
    <location>
        <begin position="7"/>
        <end position="16"/>
    </location>
</feature>
<accession>A0ABP0J5C6</accession>
<evidence type="ECO:0000313" key="3">
    <source>
        <dbReference type="Proteomes" id="UP001642484"/>
    </source>
</evidence>
<keyword evidence="3" id="KW-1185">Reference proteome</keyword>
<protein>
    <submittedName>
        <fullName evidence="2">Uncharacterized protein</fullName>
    </submittedName>
</protein>
<name>A0ABP0J5C6_9DINO</name>
<feature type="compositionally biased region" description="Basic and acidic residues" evidence="1">
    <location>
        <begin position="41"/>
        <end position="62"/>
    </location>
</feature>
<gene>
    <name evidence="2" type="ORF">CCMP2556_LOCUS9725</name>
</gene>
<organism evidence="2 3">
    <name type="scientific">Durusdinium trenchii</name>
    <dbReference type="NCBI Taxonomy" id="1381693"/>
    <lineage>
        <taxon>Eukaryota</taxon>
        <taxon>Sar</taxon>
        <taxon>Alveolata</taxon>
        <taxon>Dinophyceae</taxon>
        <taxon>Suessiales</taxon>
        <taxon>Symbiodiniaceae</taxon>
        <taxon>Durusdinium</taxon>
    </lineage>
</organism>
<comment type="caution">
    <text evidence="2">The sequence shown here is derived from an EMBL/GenBank/DDBJ whole genome shotgun (WGS) entry which is preliminary data.</text>
</comment>